<evidence type="ECO:0000313" key="2">
    <source>
        <dbReference type="EMBL" id="CAG6785937.1"/>
    </source>
</evidence>
<keyword evidence="1" id="KW-0472">Membrane</keyword>
<sequence>MSQPFSRYQFTVISITGMLCCIEVGVFYCKGRITRFAQGHIFLLSSGITMLIYTRACRSMYGRQITRYVRESKNNTGTITALQYQFKNKTFPKGNWKVVKNFNLYC</sequence>
<accession>A0A8D9FDE4</accession>
<dbReference type="AlphaFoldDB" id="A0A8D9FDE4"/>
<protein>
    <submittedName>
        <fullName evidence="2">Uncharacterized protein</fullName>
    </submittedName>
</protein>
<organism evidence="2">
    <name type="scientific">Cacopsylla melanoneura</name>
    <dbReference type="NCBI Taxonomy" id="428564"/>
    <lineage>
        <taxon>Eukaryota</taxon>
        <taxon>Metazoa</taxon>
        <taxon>Ecdysozoa</taxon>
        <taxon>Arthropoda</taxon>
        <taxon>Hexapoda</taxon>
        <taxon>Insecta</taxon>
        <taxon>Pterygota</taxon>
        <taxon>Neoptera</taxon>
        <taxon>Paraneoptera</taxon>
        <taxon>Hemiptera</taxon>
        <taxon>Sternorrhyncha</taxon>
        <taxon>Psylloidea</taxon>
        <taxon>Psyllidae</taxon>
        <taxon>Psyllinae</taxon>
        <taxon>Cacopsylla</taxon>
    </lineage>
</organism>
<dbReference type="EMBL" id="HBUF01645973">
    <property type="protein sequence ID" value="CAG6785937.1"/>
    <property type="molecule type" value="Transcribed_RNA"/>
</dbReference>
<keyword evidence="1" id="KW-0812">Transmembrane</keyword>
<proteinExistence type="predicted"/>
<reference evidence="2" key="1">
    <citation type="submission" date="2021-05" db="EMBL/GenBank/DDBJ databases">
        <authorList>
            <person name="Alioto T."/>
            <person name="Alioto T."/>
            <person name="Gomez Garrido J."/>
        </authorList>
    </citation>
    <scope>NUCLEOTIDE SEQUENCE</scope>
</reference>
<keyword evidence="1" id="KW-1133">Transmembrane helix</keyword>
<feature type="transmembrane region" description="Helical" evidence="1">
    <location>
        <begin position="41"/>
        <end position="61"/>
    </location>
</feature>
<feature type="transmembrane region" description="Helical" evidence="1">
    <location>
        <begin position="6"/>
        <end position="29"/>
    </location>
</feature>
<dbReference type="EMBL" id="HBUF01645972">
    <property type="protein sequence ID" value="CAG6785936.1"/>
    <property type="molecule type" value="Transcribed_RNA"/>
</dbReference>
<evidence type="ECO:0000256" key="1">
    <source>
        <dbReference type="SAM" id="Phobius"/>
    </source>
</evidence>
<name>A0A8D9FDE4_9HEMI</name>